<comment type="caution">
    <text evidence="2">The sequence shown here is derived from an EMBL/GenBank/DDBJ whole genome shotgun (WGS) entry which is preliminary data.</text>
</comment>
<organism evidence="2 3">
    <name type="scientific">Leucobacter iarius</name>
    <dbReference type="NCBI Taxonomy" id="333963"/>
    <lineage>
        <taxon>Bacteria</taxon>
        <taxon>Bacillati</taxon>
        <taxon>Actinomycetota</taxon>
        <taxon>Actinomycetes</taxon>
        <taxon>Micrococcales</taxon>
        <taxon>Microbacteriaceae</taxon>
        <taxon>Leucobacter</taxon>
    </lineage>
</organism>
<dbReference type="Pfam" id="PF04480">
    <property type="entry name" value="DUF559"/>
    <property type="match status" value="1"/>
</dbReference>
<evidence type="ECO:0000313" key="2">
    <source>
        <dbReference type="EMBL" id="GAA1795118.1"/>
    </source>
</evidence>
<sequence>MIWESALNRSLIDHSAMIALPLTGRARSVLEACTPFSDSGLETKVKHRLRWLGVPIHEQSWVHGRRVDLLIGSRLVVQIDGAHHTGAQRDADIAHDAQLALRGYRVIRVSYFQVMREWETVQHLIVGAIARGEHLAR</sequence>
<dbReference type="InterPro" id="IPR007569">
    <property type="entry name" value="DUF559"/>
</dbReference>
<evidence type="ECO:0000313" key="3">
    <source>
        <dbReference type="Proteomes" id="UP001500851"/>
    </source>
</evidence>
<gene>
    <name evidence="2" type="ORF">GCM10009768_25260</name>
</gene>
<dbReference type="InterPro" id="IPR011335">
    <property type="entry name" value="Restrct_endonuc-II-like"/>
</dbReference>
<reference evidence="3" key="1">
    <citation type="journal article" date="2019" name="Int. J. Syst. Evol. Microbiol.">
        <title>The Global Catalogue of Microorganisms (GCM) 10K type strain sequencing project: providing services to taxonomists for standard genome sequencing and annotation.</title>
        <authorList>
            <consortium name="The Broad Institute Genomics Platform"/>
            <consortium name="The Broad Institute Genome Sequencing Center for Infectious Disease"/>
            <person name="Wu L."/>
            <person name="Ma J."/>
        </authorList>
    </citation>
    <scope>NUCLEOTIDE SEQUENCE [LARGE SCALE GENOMIC DNA]</scope>
    <source>
        <strain evidence="3">JCM 14736</strain>
    </source>
</reference>
<dbReference type="SUPFAM" id="SSF52980">
    <property type="entry name" value="Restriction endonuclease-like"/>
    <property type="match status" value="1"/>
</dbReference>
<dbReference type="Gene3D" id="3.40.960.10">
    <property type="entry name" value="VSR Endonuclease"/>
    <property type="match status" value="1"/>
</dbReference>
<accession>A0ABP4XUJ2</accession>
<protein>
    <recommendedName>
        <fullName evidence="1">DUF559 domain-containing protein</fullName>
    </recommendedName>
</protein>
<proteinExistence type="predicted"/>
<evidence type="ECO:0000259" key="1">
    <source>
        <dbReference type="Pfam" id="PF04480"/>
    </source>
</evidence>
<feature type="domain" description="DUF559" evidence="1">
    <location>
        <begin position="50"/>
        <end position="128"/>
    </location>
</feature>
<keyword evidence="3" id="KW-1185">Reference proteome</keyword>
<dbReference type="EMBL" id="BAAAOB010000003">
    <property type="protein sequence ID" value="GAA1795118.1"/>
    <property type="molecule type" value="Genomic_DNA"/>
</dbReference>
<dbReference type="Proteomes" id="UP001500851">
    <property type="component" value="Unassembled WGS sequence"/>
</dbReference>
<name>A0ABP4XUJ2_9MICO</name>